<evidence type="ECO:0000313" key="2">
    <source>
        <dbReference type="EMBL" id="KAK8600124.1"/>
    </source>
</evidence>
<reference evidence="2 3" key="1">
    <citation type="journal article" date="2024" name="G3 (Bethesda)">
        <title>Genome assembly of Hibiscus sabdariffa L. provides insights into metabolisms of medicinal natural products.</title>
        <authorList>
            <person name="Kim T."/>
        </authorList>
    </citation>
    <scope>NUCLEOTIDE SEQUENCE [LARGE SCALE GENOMIC DNA]</scope>
    <source>
        <strain evidence="2">TK-2024</strain>
        <tissue evidence="2">Old leaves</tissue>
    </source>
</reference>
<feature type="compositionally biased region" description="Polar residues" evidence="1">
    <location>
        <begin position="40"/>
        <end position="49"/>
    </location>
</feature>
<evidence type="ECO:0000256" key="1">
    <source>
        <dbReference type="SAM" id="MobiDB-lite"/>
    </source>
</evidence>
<keyword evidence="3" id="KW-1185">Reference proteome</keyword>
<evidence type="ECO:0000313" key="3">
    <source>
        <dbReference type="Proteomes" id="UP001472677"/>
    </source>
</evidence>
<gene>
    <name evidence="2" type="ORF">V6N12_049982</name>
</gene>
<name>A0ABR2GCT7_9ROSI</name>
<organism evidence="2 3">
    <name type="scientific">Hibiscus sabdariffa</name>
    <name type="common">roselle</name>
    <dbReference type="NCBI Taxonomy" id="183260"/>
    <lineage>
        <taxon>Eukaryota</taxon>
        <taxon>Viridiplantae</taxon>
        <taxon>Streptophyta</taxon>
        <taxon>Embryophyta</taxon>
        <taxon>Tracheophyta</taxon>
        <taxon>Spermatophyta</taxon>
        <taxon>Magnoliopsida</taxon>
        <taxon>eudicotyledons</taxon>
        <taxon>Gunneridae</taxon>
        <taxon>Pentapetalae</taxon>
        <taxon>rosids</taxon>
        <taxon>malvids</taxon>
        <taxon>Malvales</taxon>
        <taxon>Malvaceae</taxon>
        <taxon>Malvoideae</taxon>
        <taxon>Hibiscus</taxon>
    </lineage>
</organism>
<protein>
    <submittedName>
        <fullName evidence="2">Uncharacterized protein</fullName>
    </submittedName>
</protein>
<feature type="compositionally biased region" description="Polar residues" evidence="1">
    <location>
        <begin position="1"/>
        <end position="20"/>
    </location>
</feature>
<accession>A0ABR2GCT7</accession>
<comment type="caution">
    <text evidence="2">The sequence shown here is derived from an EMBL/GenBank/DDBJ whole genome shotgun (WGS) entry which is preliminary data.</text>
</comment>
<dbReference type="EMBL" id="JBBPBM010000001">
    <property type="protein sequence ID" value="KAK8600124.1"/>
    <property type="molecule type" value="Genomic_DNA"/>
</dbReference>
<proteinExistence type="predicted"/>
<dbReference type="Proteomes" id="UP001472677">
    <property type="component" value="Unassembled WGS sequence"/>
</dbReference>
<sequence length="175" mass="18974">MVSPSTARSLNSSPPIQQLSLAAAERKSDDRSTSEPLPDPSQSKSSDTPSIRRRNPPVGLAASSSSSSSLPADTAGTFTEEQVLIVKQIRKKKVTDREANLVGSDEHVYVRRASPYRGAGNRFNSFYDTDFDADEIFRNFFFGGMPPATTQFRSFNFGPGMGARTGDQGSIGFNI</sequence>
<feature type="compositionally biased region" description="Basic and acidic residues" evidence="1">
    <location>
        <begin position="24"/>
        <end position="33"/>
    </location>
</feature>
<feature type="region of interest" description="Disordered" evidence="1">
    <location>
        <begin position="1"/>
        <end position="74"/>
    </location>
</feature>